<dbReference type="EMBL" id="JAEACQ010000123">
    <property type="protein sequence ID" value="MBL7626091.1"/>
    <property type="molecule type" value="Genomic_DNA"/>
</dbReference>
<evidence type="ECO:0000313" key="7">
    <source>
        <dbReference type="EMBL" id="MBL7626091.1"/>
    </source>
</evidence>
<dbReference type="InterPro" id="IPR016035">
    <property type="entry name" value="Acyl_Trfase/lysoPLipase"/>
</dbReference>
<dbReference type="Gene3D" id="3.40.1090.10">
    <property type="entry name" value="Cytosolic phospholipase A2 catalytic domain"/>
    <property type="match status" value="2"/>
</dbReference>
<evidence type="ECO:0000256" key="3">
    <source>
        <dbReference type="ARBA" id="ARBA00023098"/>
    </source>
</evidence>
<dbReference type="SUPFAM" id="SSF52151">
    <property type="entry name" value="FabD/lysophospholipase-like"/>
    <property type="match status" value="1"/>
</dbReference>
<accession>A0A937R6D7</accession>
<comment type="caution">
    <text evidence="4">Lacks conserved residue(s) required for the propagation of feature annotation.</text>
</comment>
<dbReference type="GO" id="GO:0016042">
    <property type="term" value="P:lipid catabolic process"/>
    <property type="evidence" value="ECO:0007669"/>
    <property type="project" value="UniProtKB-UniRule"/>
</dbReference>
<name>A0A937R6D7_9ACTN</name>
<dbReference type="PANTHER" id="PTHR14226">
    <property type="entry name" value="NEUROPATHY TARGET ESTERASE/SWISS CHEESE D.MELANOGASTER"/>
    <property type="match status" value="1"/>
</dbReference>
<dbReference type="GO" id="GO:0016787">
    <property type="term" value="F:hydrolase activity"/>
    <property type="evidence" value="ECO:0007669"/>
    <property type="project" value="UniProtKB-UniRule"/>
</dbReference>
<reference evidence="7" key="1">
    <citation type="submission" date="2020-12" db="EMBL/GenBank/DDBJ databases">
        <title>Genomic characterization of non-nitrogen-fixing Frankia strains.</title>
        <authorList>
            <person name="Carlos-Shanley C."/>
            <person name="Guerra T."/>
            <person name="Hahn D."/>
        </authorList>
    </citation>
    <scope>NUCLEOTIDE SEQUENCE</scope>
    <source>
        <strain evidence="7">CN6</strain>
    </source>
</reference>
<dbReference type="PANTHER" id="PTHR14226:SF29">
    <property type="entry name" value="NEUROPATHY TARGET ESTERASE SWS"/>
    <property type="match status" value="1"/>
</dbReference>
<dbReference type="AlphaFoldDB" id="A0A937R6D7"/>
<gene>
    <name evidence="7" type="ORF">I7412_02650</name>
</gene>
<feature type="short sequence motif" description="DGA/G" evidence="4">
    <location>
        <begin position="206"/>
        <end position="208"/>
    </location>
</feature>
<dbReference type="PROSITE" id="PS51635">
    <property type="entry name" value="PNPLA"/>
    <property type="match status" value="1"/>
</dbReference>
<evidence type="ECO:0000256" key="4">
    <source>
        <dbReference type="PROSITE-ProRule" id="PRU01161"/>
    </source>
</evidence>
<keyword evidence="1 4" id="KW-0378">Hydrolase</keyword>
<dbReference type="Proteomes" id="UP000604475">
    <property type="component" value="Unassembled WGS sequence"/>
</dbReference>
<feature type="domain" description="PNPLA" evidence="6">
    <location>
        <begin position="12"/>
        <end position="219"/>
    </location>
</feature>
<evidence type="ECO:0000256" key="2">
    <source>
        <dbReference type="ARBA" id="ARBA00022963"/>
    </source>
</evidence>
<proteinExistence type="predicted"/>
<evidence type="ECO:0000256" key="1">
    <source>
        <dbReference type="ARBA" id="ARBA00022801"/>
    </source>
</evidence>
<feature type="short sequence motif" description="GXSXG" evidence="4">
    <location>
        <begin position="46"/>
        <end position="50"/>
    </location>
</feature>
<feature type="active site" description="Nucleophile" evidence="4">
    <location>
        <position position="48"/>
    </location>
</feature>
<evidence type="ECO:0000256" key="5">
    <source>
        <dbReference type="SAM" id="MobiDB-lite"/>
    </source>
</evidence>
<keyword evidence="8" id="KW-1185">Reference proteome</keyword>
<evidence type="ECO:0000313" key="8">
    <source>
        <dbReference type="Proteomes" id="UP000604475"/>
    </source>
</evidence>
<dbReference type="Pfam" id="PF01734">
    <property type="entry name" value="Patatin"/>
    <property type="match status" value="1"/>
</dbReference>
<protein>
    <submittedName>
        <fullName evidence="7">Patatin-like phospholipase family protein</fullName>
    </submittedName>
</protein>
<keyword evidence="2 4" id="KW-0442">Lipid degradation</keyword>
<feature type="region of interest" description="Disordered" evidence="5">
    <location>
        <begin position="69"/>
        <end position="92"/>
    </location>
</feature>
<sequence length="299" mass="30665">MERSHPRDRVVVLGPGGVVGTAWTIGLAHGLREHGVDLAEADLLIGTSAGAIVGAMLATGQDLARHQAVRTTDGPADPSGVPATARAPGDWPPAGGGRLAAVLSLLGDADLAPAEARRRIGHLAVEAEANGETISARTHVTRIEALVGARTWPERDLLIPVVDVDTGEPRVWDRHGEAPLPAVVAASCAMPAVFPPVTIGGRRYMDGALGSGSNVDLAPDARALIVIEPLAHLFGVGTPSGGGRVAIAPDAAALRVFGSDLHTLATWAPAYAAGARQATETAETIRAVWEHPAASSQPR</sequence>
<dbReference type="RefSeq" id="WP_203002923.1">
    <property type="nucleotide sequence ID" value="NZ_JADWYU010000102.1"/>
</dbReference>
<keyword evidence="3 4" id="KW-0443">Lipid metabolism</keyword>
<comment type="caution">
    <text evidence="7">The sequence shown here is derived from an EMBL/GenBank/DDBJ whole genome shotgun (WGS) entry which is preliminary data.</text>
</comment>
<dbReference type="InterPro" id="IPR050301">
    <property type="entry name" value="NTE"/>
</dbReference>
<dbReference type="InterPro" id="IPR002641">
    <property type="entry name" value="PNPLA_dom"/>
</dbReference>
<evidence type="ECO:0000259" key="6">
    <source>
        <dbReference type="PROSITE" id="PS51635"/>
    </source>
</evidence>
<organism evidence="7 8">
    <name type="scientific">Frankia nepalensis</name>
    <dbReference type="NCBI Taxonomy" id="1836974"/>
    <lineage>
        <taxon>Bacteria</taxon>
        <taxon>Bacillati</taxon>
        <taxon>Actinomycetota</taxon>
        <taxon>Actinomycetes</taxon>
        <taxon>Frankiales</taxon>
        <taxon>Frankiaceae</taxon>
        <taxon>Frankia</taxon>
    </lineage>
</organism>
<feature type="active site" description="Proton acceptor" evidence="4">
    <location>
        <position position="206"/>
    </location>
</feature>